<dbReference type="InterPro" id="IPR036319">
    <property type="entry name" value="RDM1_sf"/>
</dbReference>
<dbReference type="PANTHER" id="PTHR36366:SF1">
    <property type="entry name" value="PROTEIN RDM1"/>
    <property type="match status" value="1"/>
</dbReference>
<dbReference type="GO" id="GO:0080188">
    <property type="term" value="P:gene silencing by siRNA-directed DNA methylation"/>
    <property type="evidence" value="ECO:0007669"/>
    <property type="project" value="InterPro"/>
</dbReference>
<dbReference type="GO" id="GO:0000419">
    <property type="term" value="C:RNA polymerase V complex"/>
    <property type="evidence" value="ECO:0007669"/>
    <property type="project" value="TreeGrafter"/>
</dbReference>
<name>A0A6N2MUW1_SALVM</name>
<sequence>MHQDYMKPWLYHLIFLVGGIRQSIKQPYRQPLHYLTNILLKQWDRQRIGNGDEHKPLDIMIHPCKAETTNWLVEEVHRRTSTYHHVAKLLQSDQINILFVDSISPQL</sequence>
<gene>
    <name evidence="1" type="ORF">SVIM_LOCUS423953</name>
</gene>
<dbReference type="PANTHER" id="PTHR36366">
    <property type="entry name" value="PROTEIN RDM1"/>
    <property type="match status" value="1"/>
</dbReference>
<dbReference type="SUPFAM" id="SSF109920">
    <property type="entry name" value="Hypothetical protein At3g22680"/>
    <property type="match status" value="1"/>
</dbReference>
<dbReference type="InterPro" id="IPR015270">
    <property type="entry name" value="RDM1_plant"/>
</dbReference>
<dbReference type="EMBL" id="CAADRP010001974">
    <property type="protein sequence ID" value="VFU58211.1"/>
    <property type="molecule type" value="Genomic_DNA"/>
</dbReference>
<dbReference type="Pfam" id="PF09187">
    <property type="entry name" value="RdDM_RDM1"/>
    <property type="match status" value="1"/>
</dbReference>
<accession>A0A6N2MUW1</accession>
<protein>
    <submittedName>
        <fullName evidence="1">Uncharacterized protein</fullName>
    </submittedName>
</protein>
<reference evidence="1" key="1">
    <citation type="submission" date="2019-03" db="EMBL/GenBank/DDBJ databases">
        <authorList>
            <person name="Mank J."/>
            <person name="Almeida P."/>
        </authorList>
    </citation>
    <scope>NUCLEOTIDE SEQUENCE</scope>
    <source>
        <strain evidence="1">78183</strain>
    </source>
</reference>
<dbReference type="AlphaFoldDB" id="A0A6N2MUW1"/>
<dbReference type="Gene3D" id="1.20.120.690">
    <property type="entry name" value="RDM1 protein domain"/>
    <property type="match status" value="1"/>
</dbReference>
<proteinExistence type="predicted"/>
<organism evidence="1">
    <name type="scientific">Salix viminalis</name>
    <name type="common">Common osier</name>
    <name type="synonym">Basket willow</name>
    <dbReference type="NCBI Taxonomy" id="40686"/>
    <lineage>
        <taxon>Eukaryota</taxon>
        <taxon>Viridiplantae</taxon>
        <taxon>Streptophyta</taxon>
        <taxon>Embryophyta</taxon>
        <taxon>Tracheophyta</taxon>
        <taxon>Spermatophyta</taxon>
        <taxon>Magnoliopsida</taxon>
        <taxon>eudicotyledons</taxon>
        <taxon>Gunneridae</taxon>
        <taxon>Pentapetalae</taxon>
        <taxon>rosids</taxon>
        <taxon>fabids</taxon>
        <taxon>Malpighiales</taxon>
        <taxon>Salicaceae</taxon>
        <taxon>Saliceae</taxon>
        <taxon>Salix</taxon>
    </lineage>
</organism>
<evidence type="ECO:0000313" key="1">
    <source>
        <dbReference type="EMBL" id="VFU58211.1"/>
    </source>
</evidence>